<dbReference type="Gene3D" id="1.20.120.550">
    <property type="entry name" value="Membrane associated eicosanoid/glutathione metabolism-like domain"/>
    <property type="match status" value="1"/>
</dbReference>
<dbReference type="Pfam" id="PF01124">
    <property type="entry name" value="MAPEG"/>
    <property type="match status" value="1"/>
</dbReference>
<organism evidence="6 7">
    <name type="scientific">Roseobacter sinensis</name>
    <dbReference type="NCBI Taxonomy" id="2931391"/>
    <lineage>
        <taxon>Bacteria</taxon>
        <taxon>Pseudomonadati</taxon>
        <taxon>Pseudomonadota</taxon>
        <taxon>Alphaproteobacteria</taxon>
        <taxon>Rhodobacterales</taxon>
        <taxon>Roseobacteraceae</taxon>
        <taxon>Roseobacter</taxon>
    </lineage>
</organism>
<dbReference type="RefSeq" id="WP_263844508.1">
    <property type="nucleotide sequence ID" value="NZ_JALIEB010000007.1"/>
</dbReference>
<evidence type="ECO:0000256" key="5">
    <source>
        <dbReference type="SAM" id="Phobius"/>
    </source>
</evidence>
<dbReference type="EMBL" id="JALIEB010000007">
    <property type="protein sequence ID" value="MCV3272181.1"/>
    <property type="molecule type" value="Genomic_DNA"/>
</dbReference>
<keyword evidence="4 5" id="KW-0472">Membrane</keyword>
<evidence type="ECO:0000256" key="1">
    <source>
        <dbReference type="ARBA" id="ARBA00004370"/>
    </source>
</evidence>
<proteinExistence type="predicted"/>
<dbReference type="InterPro" id="IPR023352">
    <property type="entry name" value="MAPEG-like_dom_sf"/>
</dbReference>
<evidence type="ECO:0000256" key="4">
    <source>
        <dbReference type="ARBA" id="ARBA00023136"/>
    </source>
</evidence>
<gene>
    <name evidence="6" type="ORF">MUB52_12155</name>
</gene>
<evidence type="ECO:0000256" key="2">
    <source>
        <dbReference type="ARBA" id="ARBA00022692"/>
    </source>
</evidence>
<evidence type="ECO:0000313" key="7">
    <source>
        <dbReference type="Proteomes" id="UP001208690"/>
    </source>
</evidence>
<sequence>MTEITILALYGLLVILTLILQATGGLTQLGMGYLLGSRDEGRTVSGIAGRLERALNNSVTAMVLFAPAVLLIHVTESSTNETLLAAQAFLIARIVYLPSYAFGIVGLRSLAWTVGIVATVTLYLLAL</sequence>
<dbReference type="PANTHER" id="PTHR35371">
    <property type="entry name" value="INNER MEMBRANE PROTEIN"/>
    <property type="match status" value="1"/>
</dbReference>
<reference evidence="6 7" key="1">
    <citation type="submission" date="2022-04" db="EMBL/GenBank/DDBJ databases">
        <title>Roseobacter sp. WL0113 is a bacterium isolated from neritic sediment.</title>
        <authorList>
            <person name="Wang L."/>
            <person name="He W."/>
            <person name="Zhang D.-F."/>
        </authorList>
    </citation>
    <scope>NUCLEOTIDE SEQUENCE [LARGE SCALE GENOMIC DNA]</scope>
    <source>
        <strain evidence="6 7">WL0113</strain>
    </source>
</reference>
<evidence type="ECO:0000313" key="6">
    <source>
        <dbReference type="EMBL" id="MCV3272181.1"/>
    </source>
</evidence>
<dbReference type="InterPro" id="IPR001129">
    <property type="entry name" value="Membr-assoc_MAPEG"/>
</dbReference>
<feature type="transmembrane region" description="Helical" evidence="5">
    <location>
        <begin position="109"/>
        <end position="126"/>
    </location>
</feature>
<evidence type="ECO:0000256" key="3">
    <source>
        <dbReference type="ARBA" id="ARBA00022989"/>
    </source>
</evidence>
<accession>A0ABT3BF25</accession>
<protein>
    <submittedName>
        <fullName evidence="6">MAPEG family protein</fullName>
    </submittedName>
</protein>
<name>A0ABT3BF25_9RHOB</name>
<comment type="subcellular location">
    <subcellularLocation>
        <location evidence="1">Membrane</location>
    </subcellularLocation>
</comment>
<dbReference type="SUPFAM" id="SSF161084">
    <property type="entry name" value="MAPEG domain-like"/>
    <property type="match status" value="1"/>
</dbReference>
<dbReference type="Proteomes" id="UP001208690">
    <property type="component" value="Unassembled WGS sequence"/>
</dbReference>
<keyword evidence="3 5" id="KW-1133">Transmembrane helix</keyword>
<keyword evidence="2 5" id="KW-0812">Transmembrane</keyword>
<feature type="transmembrane region" description="Helical" evidence="5">
    <location>
        <begin position="7"/>
        <end position="34"/>
    </location>
</feature>
<comment type="caution">
    <text evidence="6">The sequence shown here is derived from an EMBL/GenBank/DDBJ whole genome shotgun (WGS) entry which is preliminary data.</text>
</comment>
<dbReference type="PANTHER" id="PTHR35371:SF1">
    <property type="entry name" value="BLR7753 PROTEIN"/>
    <property type="match status" value="1"/>
</dbReference>
<keyword evidence="7" id="KW-1185">Reference proteome</keyword>